<keyword evidence="3" id="KW-1185">Reference proteome</keyword>
<dbReference type="KEGG" id="thes:FHQ07_08070"/>
<reference evidence="2 3" key="1">
    <citation type="submission" date="2019-06" db="EMBL/GenBank/DDBJ databases">
        <title>Thermomonas aquatica sp. nov., isolated from an industrial wastewater treatment plant.</title>
        <authorList>
            <person name="Jeon J.H."/>
            <person name="Park D.-S."/>
        </authorList>
    </citation>
    <scope>NUCLEOTIDE SEQUENCE [LARGE SCALE GENOMIC DNA]</scope>
    <source>
        <strain evidence="2 3">SY21</strain>
    </source>
</reference>
<protein>
    <submittedName>
        <fullName evidence="2">Uncharacterized protein</fullName>
    </submittedName>
</protein>
<feature type="compositionally biased region" description="Basic and acidic residues" evidence="1">
    <location>
        <begin position="60"/>
        <end position="78"/>
    </location>
</feature>
<dbReference type="EMBL" id="CP040871">
    <property type="protein sequence ID" value="QDA57271.1"/>
    <property type="molecule type" value="Genomic_DNA"/>
</dbReference>
<evidence type="ECO:0000256" key="1">
    <source>
        <dbReference type="SAM" id="MobiDB-lite"/>
    </source>
</evidence>
<feature type="compositionally biased region" description="Polar residues" evidence="1">
    <location>
        <begin position="186"/>
        <end position="198"/>
    </location>
</feature>
<organism evidence="2 3">
    <name type="scientific">Thermomonas aquatica</name>
    <dbReference type="NCBI Taxonomy" id="2202149"/>
    <lineage>
        <taxon>Bacteria</taxon>
        <taxon>Pseudomonadati</taxon>
        <taxon>Pseudomonadota</taxon>
        <taxon>Gammaproteobacteria</taxon>
        <taxon>Lysobacterales</taxon>
        <taxon>Lysobacteraceae</taxon>
        <taxon>Thermomonas</taxon>
    </lineage>
</organism>
<evidence type="ECO:0000313" key="2">
    <source>
        <dbReference type="EMBL" id="QDA57271.1"/>
    </source>
</evidence>
<feature type="region of interest" description="Disordered" evidence="1">
    <location>
        <begin position="157"/>
        <end position="198"/>
    </location>
</feature>
<feature type="region of interest" description="Disordered" evidence="1">
    <location>
        <begin position="34"/>
        <end position="80"/>
    </location>
</feature>
<feature type="compositionally biased region" description="Low complexity" evidence="1">
    <location>
        <begin position="174"/>
        <end position="185"/>
    </location>
</feature>
<name>A0A5B7ZQ18_9GAMM</name>
<accession>A0A5B7ZQ18</accession>
<gene>
    <name evidence="2" type="ORF">FHQ07_08070</name>
</gene>
<sequence length="198" mass="20451">MNAGNESEPLMRRRLALSTCAVVASAALGLAACSSKRDGQPGATSPHPVAAPAPAAAARQEQRKCSDDPRANEQDKLPRCGGMATTAAPRAYRFAGGSGDPVDQVVCDIGQKFVLDGKLFGVEFSGGADGTYKFVRTPNIPGLSWKAGGRYHIEFADGQDKPGTMTTEGGGTTTAGTISRTTSGSEKFTVTPTQPCAQ</sequence>
<dbReference type="OrthoDB" id="6058196at2"/>
<evidence type="ECO:0000313" key="3">
    <source>
        <dbReference type="Proteomes" id="UP000308149"/>
    </source>
</evidence>
<dbReference type="RefSeq" id="WP_139716322.1">
    <property type="nucleotide sequence ID" value="NZ_CP040871.1"/>
</dbReference>
<proteinExistence type="predicted"/>
<dbReference type="AlphaFoldDB" id="A0A5B7ZQ18"/>
<dbReference type="Proteomes" id="UP000308149">
    <property type="component" value="Chromosome"/>
</dbReference>